<comment type="cofactor">
    <cofactor evidence="1">
        <name>pyridoxal 5'-phosphate</name>
        <dbReference type="ChEBI" id="CHEBI:597326"/>
    </cofactor>
</comment>
<feature type="binding site" evidence="11">
    <location>
        <position position="243"/>
    </location>
    <ligand>
        <name>substrate</name>
    </ligand>
</feature>
<keyword evidence="14" id="KW-1185">Reference proteome</keyword>
<keyword evidence="4" id="KW-0210">Decarboxylase</keyword>
<dbReference type="InterPro" id="IPR005730">
    <property type="entry name" value="Nsp_de-COase"/>
</dbReference>
<accession>A0A222MV67</accession>
<dbReference type="OrthoDB" id="9804410at2"/>
<protein>
    <recommendedName>
        <fullName evidence="3">Carboxynorspermidine/carboxyspermidine decarboxylase</fullName>
        <ecNumber evidence="2">4.1.1.96</ecNumber>
    </recommendedName>
</protein>
<dbReference type="CDD" id="cd06829">
    <property type="entry name" value="PLPDE_III_CANSDC"/>
    <property type="match status" value="1"/>
</dbReference>
<evidence type="ECO:0000256" key="3">
    <source>
        <dbReference type="ARBA" id="ARBA00013633"/>
    </source>
</evidence>
<dbReference type="GO" id="GO:0008836">
    <property type="term" value="F:diaminopimelate decarboxylase activity"/>
    <property type="evidence" value="ECO:0007669"/>
    <property type="project" value="TreeGrafter"/>
</dbReference>
<dbReference type="EMBL" id="CP022347">
    <property type="protein sequence ID" value="ASQ29775.1"/>
    <property type="molecule type" value="Genomic_DNA"/>
</dbReference>
<dbReference type="InterPro" id="IPR009006">
    <property type="entry name" value="Ala_racemase/Decarboxylase_C"/>
</dbReference>
<comment type="catalytic activity">
    <reaction evidence="10">
        <text>carboxynorspermidine + H(+) = norspermidine + CO2</text>
        <dbReference type="Rhea" id="RHEA:34099"/>
        <dbReference type="ChEBI" id="CHEBI:15378"/>
        <dbReference type="ChEBI" id="CHEBI:16526"/>
        <dbReference type="ChEBI" id="CHEBI:57920"/>
        <dbReference type="ChEBI" id="CHEBI:65070"/>
        <dbReference type="EC" id="4.1.1.96"/>
    </reaction>
</comment>
<dbReference type="PANTHER" id="PTHR43727">
    <property type="entry name" value="DIAMINOPIMELATE DECARBOXYLASE"/>
    <property type="match status" value="1"/>
</dbReference>
<reference evidence="13 14" key="1">
    <citation type="submission" date="2017-07" db="EMBL/GenBank/DDBJ databases">
        <title>Analysis of two Campylobacter avium genomes and identification of a novel hippuricase gene.</title>
        <authorList>
            <person name="Miller W.G."/>
            <person name="Chapman M.H."/>
            <person name="Yee E."/>
            <person name="Revez J."/>
            <person name="Bono J.L."/>
            <person name="Rossi M."/>
        </authorList>
    </citation>
    <scope>NUCLEOTIDE SEQUENCE [LARGE SCALE GENOMIC DNA]</scope>
    <source>
        <strain evidence="13 14">LMG 24591</strain>
    </source>
</reference>
<evidence type="ECO:0000256" key="5">
    <source>
        <dbReference type="ARBA" id="ARBA00022898"/>
    </source>
</evidence>
<proteinExistence type="inferred from homology"/>
<gene>
    <name evidence="13" type="primary">nspC</name>
    <name evidence="13" type="ORF">CAV_0103</name>
</gene>
<evidence type="ECO:0000256" key="4">
    <source>
        <dbReference type="ARBA" id="ARBA00022793"/>
    </source>
</evidence>
<dbReference type="FunFam" id="3.20.20.10:FF:000012">
    <property type="entry name" value="Carboxynorspermidine/carboxyspermidine decarboxylase"/>
    <property type="match status" value="1"/>
</dbReference>
<sequence length="384" mass="43262">MQILQNLDKIEKTPIYVVEEAALKRNCELLAKIKEQSGAKILLALKAFSFTASLKLISKYLDGATCSGLWEAKLAKEFMGKEIHTYSPAFKDDEIDEITELSNHIVFNSLNQLNKYKDKALKKGKSIGLRVNPELSLAPKALYNPCARFSRLGILAKDLQDEHLQGVSGLHFHALCEESAESLELVLKSFEDKFGKFFKKLRWLNFGGGHHISKKGYNVDKLIKLCKDFSSKYNLEIYLEPGEAVAWQCGSLVSSVIDIVHNEKNIALLDTSNEAHMPDTVIMPYTSEVANARILEKNSKPKQDEHSFLLAGISCLAGDVMGEYAFKKELKVNDKVVFLDQAHYSIVKNTTFNGVRLPSLGFLRENGDLELVKSFSYEDFKRRN</sequence>
<dbReference type="RefSeq" id="WP_094324570.1">
    <property type="nucleotide sequence ID" value="NZ_CP022347.1"/>
</dbReference>
<dbReference type="AlphaFoldDB" id="A0A222MV67"/>
<dbReference type="KEGG" id="cavi:CAV_0103"/>
<evidence type="ECO:0000256" key="2">
    <source>
        <dbReference type="ARBA" id="ARBA00012259"/>
    </source>
</evidence>
<dbReference type="SUPFAM" id="SSF51419">
    <property type="entry name" value="PLP-binding barrel"/>
    <property type="match status" value="1"/>
</dbReference>
<evidence type="ECO:0000313" key="14">
    <source>
        <dbReference type="Proteomes" id="UP000201169"/>
    </source>
</evidence>
<dbReference type="NCBIfam" id="TIGR01047">
    <property type="entry name" value="nspC"/>
    <property type="match status" value="1"/>
</dbReference>
<dbReference type="SUPFAM" id="SSF50621">
    <property type="entry name" value="Alanine racemase C-terminal domain-like"/>
    <property type="match status" value="1"/>
</dbReference>
<evidence type="ECO:0000256" key="11">
    <source>
        <dbReference type="PIRSR" id="PIRSR038941-1"/>
    </source>
</evidence>
<organism evidence="13 14">
    <name type="scientific">Campylobacter avium LMG 24591</name>
    <dbReference type="NCBI Taxonomy" id="522484"/>
    <lineage>
        <taxon>Bacteria</taxon>
        <taxon>Pseudomonadati</taxon>
        <taxon>Campylobacterota</taxon>
        <taxon>Epsilonproteobacteria</taxon>
        <taxon>Campylobacterales</taxon>
        <taxon>Campylobacteraceae</taxon>
        <taxon>Campylobacter</taxon>
    </lineage>
</organism>
<dbReference type="InterPro" id="IPR022643">
    <property type="entry name" value="De-COase2_C"/>
</dbReference>
<dbReference type="GO" id="GO:0009089">
    <property type="term" value="P:lysine biosynthetic process via diaminopimelate"/>
    <property type="evidence" value="ECO:0007669"/>
    <property type="project" value="TreeGrafter"/>
</dbReference>
<dbReference type="EC" id="4.1.1.96" evidence="2"/>
<evidence type="ECO:0000256" key="1">
    <source>
        <dbReference type="ARBA" id="ARBA00001933"/>
    </source>
</evidence>
<evidence type="ECO:0000256" key="8">
    <source>
        <dbReference type="ARBA" id="ARBA00025802"/>
    </source>
</evidence>
<keyword evidence="7 13" id="KW-0456">Lyase</keyword>
<comment type="catalytic activity">
    <reaction evidence="9">
        <text>carboxyspermidine + H(+) = spermidine + CO2</text>
        <dbReference type="Rhea" id="RHEA:34095"/>
        <dbReference type="ChEBI" id="CHEBI:15378"/>
        <dbReference type="ChEBI" id="CHEBI:16526"/>
        <dbReference type="ChEBI" id="CHEBI:57834"/>
        <dbReference type="ChEBI" id="CHEBI:65072"/>
        <dbReference type="EC" id="4.1.1.96"/>
    </reaction>
</comment>
<dbReference type="PANTHER" id="PTHR43727:SF1">
    <property type="entry name" value="CARBOXYNORSPERMIDINE_CARBOXYSPERMIDINE DECARBOXYLASE"/>
    <property type="match status" value="1"/>
</dbReference>
<dbReference type="Proteomes" id="UP000201169">
    <property type="component" value="Chromosome"/>
</dbReference>
<evidence type="ECO:0000256" key="7">
    <source>
        <dbReference type="ARBA" id="ARBA00023239"/>
    </source>
</evidence>
<keyword evidence="6" id="KW-0745">Spermidine biosynthesis</keyword>
<dbReference type="PIRSF" id="PIRSF038941">
    <property type="entry name" value="NspC"/>
    <property type="match status" value="1"/>
</dbReference>
<dbReference type="InterPro" id="IPR029066">
    <property type="entry name" value="PLP-binding_barrel"/>
</dbReference>
<evidence type="ECO:0000256" key="10">
    <source>
        <dbReference type="ARBA" id="ARBA00047389"/>
    </source>
</evidence>
<feature type="domain" description="Orn/DAP/Arg decarboxylase 2 C-terminal" evidence="12">
    <location>
        <begin position="161"/>
        <end position="340"/>
    </location>
</feature>
<dbReference type="GO" id="GO:0045312">
    <property type="term" value="P:nor-spermidine biosynthetic process"/>
    <property type="evidence" value="ECO:0007669"/>
    <property type="project" value="InterPro"/>
</dbReference>
<keyword evidence="5" id="KW-0663">Pyridoxal phosphate</keyword>
<dbReference type="Gene3D" id="2.40.37.10">
    <property type="entry name" value="Lyase, Ornithine Decarboxylase, Chain A, domain 1"/>
    <property type="match status" value="1"/>
</dbReference>
<name>A0A222MV67_9BACT</name>
<dbReference type="Gene3D" id="3.20.20.10">
    <property type="entry name" value="Alanine racemase"/>
    <property type="match status" value="1"/>
</dbReference>
<dbReference type="GO" id="GO:0008295">
    <property type="term" value="P:spermidine biosynthetic process"/>
    <property type="evidence" value="ECO:0007669"/>
    <property type="project" value="UniProtKB-KW"/>
</dbReference>
<dbReference type="Pfam" id="PF00278">
    <property type="entry name" value="Orn_DAP_Arg_deC"/>
    <property type="match status" value="1"/>
</dbReference>
<evidence type="ECO:0000256" key="9">
    <source>
        <dbReference type="ARBA" id="ARBA00047351"/>
    </source>
</evidence>
<feature type="binding site" evidence="11">
    <location>
        <position position="279"/>
    </location>
    <ligand>
        <name>substrate</name>
    </ligand>
</feature>
<evidence type="ECO:0000256" key="6">
    <source>
        <dbReference type="ARBA" id="ARBA00023066"/>
    </source>
</evidence>
<evidence type="ECO:0000259" key="12">
    <source>
        <dbReference type="Pfam" id="PF00278"/>
    </source>
</evidence>
<evidence type="ECO:0000313" key="13">
    <source>
        <dbReference type="EMBL" id="ASQ29775.1"/>
    </source>
</evidence>
<comment type="similarity">
    <text evidence="8">Belongs to the Orn/Lys/Arg decarboxylase class-II family. NspC subfamily.</text>
</comment>